<dbReference type="Proteomes" id="UP001149140">
    <property type="component" value="Unassembled WGS sequence"/>
</dbReference>
<evidence type="ECO:0000259" key="1">
    <source>
        <dbReference type="Pfam" id="PF01872"/>
    </source>
</evidence>
<proteinExistence type="predicted"/>
<evidence type="ECO:0000313" key="2">
    <source>
        <dbReference type="EMBL" id="MDA0161242.1"/>
    </source>
</evidence>
<dbReference type="GO" id="GO:0009231">
    <property type="term" value="P:riboflavin biosynthetic process"/>
    <property type="evidence" value="ECO:0007669"/>
    <property type="project" value="InterPro"/>
</dbReference>
<dbReference type="EMBL" id="JAPDOD010000010">
    <property type="protein sequence ID" value="MDA0161242.1"/>
    <property type="molecule type" value="Genomic_DNA"/>
</dbReference>
<evidence type="ECO:0000313" key="3">
    <source>
        <dbReference type="Proteomes" id="UP001149140"/>
    </source>
</evidence>
<feature type="domain" description="Bacterial bifunctional deaminase-reductase C-terminal" evidence="1">
    <location>
        <begin position="16"/>
        <end position="132"/>
    </location>
</feature>
<dbReference type="InterPro" id="IPR002734">
    <property type="entry name" value="RibDG_C"/>
</dbReference>
<dbReference type="SUPFAM" id="SSF53597">
    <property type="entry name" value="Dihydrofolate reductase-like"/>
    <property type="match status" value="1"/>
</dbReference>
<accession>A0A9X3MTB7</accession>
<dbReference type="InterPro" id="IPR024072">
    <property type="entry name" value="DHFR-like_dom_sf"/>
</dbReference>
<keyword evidence="3" id="KW-1185">Reference proteome</keyword>
<gene>
    <name evidence="2" type="ORF">OM076_13265</name>
</gene>
<name>A0A9X3MTB7_9ACTN</name>
<dbReference type="Pfam" id="PF01872">
    <property type="entry name" value="RibD_C"/>
    <property type="match status" value="1"/>
</dbReference>
<protein>
    <submittedName>
        <fullName evidence="2">Dihydrofolate reductase family protein</fullName>
    </submittedName>
</protein>
<dbReference type="RefSeq" id="WP_270040439.1">
    <property type="nucleotide sequence ID" value="NZ_JAPDOD010000010.1"/>
</dbReference>
<dbReference type="Gene3D" id="3.40.430.10">
    <property type="entry name" value="Dihydrofolate Reductase, subunit A"/>
    <property type="match status" value="1"/>
</dbReference>
<sequence length="139" mass="15057">MELLGSAGVHAVGRVSYGLMAPYWQASDEPIAAPMNAIPKAVFSRTLRSATWPESTVHPDIERGIAELKTQDGGPIIAHGGATFAQTLTRLDLVDEYRINVHPVAFGEGYRLFGGPLKLRLVATRTFARGTVAYTYARS</sequence>
<dbReference type="AlphaFoldDB" id="A0A9X3MTB7"/>
<organism evidence="2 3">
    <name type="scientific">Solirubrobacter ginsenosidimutans</name>
    <dbReference type="NCBI Taxonomy" id="490573"/>
    <lineage>
        <taxon>Bacteria</taxon>
        <taxon>Bacillati</taxon>
        <taxon>Actinomycetota</taxon>
        <taxon>Thermoleophilia</taxon>
        <taxon>Solirubrobacterales</taxon>
        <taxon>Solirubrobacteraceae</taxon>
        <taxon>Solirubrobacter</taxon>
    </lineage>
</organism>
<reference evidence="2" key="1">
    <citation type="submission" date="2022-10" db="EMBL/GenBank/DDBJ databases">
        <title>The WGS of Solirubrobacter ginsenosidimutans DSM 21036.</title>
        <authorList>
            <person name="Jiang Z."/>
        </authorList>
    </citation>
    <scope>NUCLEOTIDE SEQUENCE</scope>
    <source>
        <strain evidence="2">DSM 21036</strain>
    </source>
</reference>
<comment type="caution">
    <text evidence="2">The sequence shown here is derived from an EMBL/GenBank/DDBJ whole genome shotgun (WGS) entry which is preliminary data.</text>
</comment>
<dbReference type="GO" id="GO:0008703">
    <property type="term" value="F:5-amino-6-(5-phosphoribosylamino)uracil reductase activity"/>
    <property type="evidence" value="ECO:0007669"/>
    <property type="project" value="InterPro"/>
</dbReference>